<sequence>MQHPSKSPRPSGSAKGINFGALAISLAITLAVGALGGLLTARSVNGWYKTLAKPSFNPPAEVFGPVWTALFILIGTAAYLVWRKRHEVLHWPRIVAVYAIQLILNLMWSFLFFYLRDVALALAEVLVFLVVIAMNGLVFYRVDRRAGFLFIPYFLWVSFAAVLNWQIYILN</sequence>
<evidence type="ECO:0000256" key="4">
    <source>
        <dbReference type="ARBA" id="ARBA00022989"/>
    </source>
</evidence>
<comment type="similarity">
    <text evidence="2">Belongs to the TspO/BZRP family.</text>
</comment>
<dbReference type="CDD" id="cd15904">
    <property type="entry name" value="TSPO_MBR"/>
    <property type="match status" value="1"/>
</dbReference>
<dbReference type="PIRSF" id="PIRSF005859">
    <property type="entry name" value="PBR"/>
    <property type="match status" value="1"/>
</dbReference>
<dbReference type="GO" id="GO:0033013">
    <property type="term" value="P:tetrapyrrole metabolic process"/>
    <property type="evidence" value="ECO:0007669"/>
    <property type="project" value="UniProtKB-ARBA"/>
</dbReference>
<evidence type="ECO:0000313" key="7">
    <source>
        <dbReference type="EMBL" id="PST81936.1"/>
    </source>
</evidence>
<gene>
    <name evidence="7" type="ORF">C7T94_17245</name>
</gene>
<dbReference type="PANTHER" id="PTHR10057:SF0">
    <property type="entry name" value="TRANSLOCATOR PROTEIN"/>
    <property type="match status" value="1"/>
</dbReference>
<dbReference type="OrthoDB" id="9795496at2"/>
<dbReference type="GO" id="GO:0016020">
    <property type="term" value="C:membrane"/>
    <property type="evidence" value="ECO:0007669"/>
    <property type="project" value="UniProtKB-SubCell"/>
</dbReference>
<feature type="transmembrane region" description="Helical" evidence="6">
    <location>
        <begin position="62"/>
        <end position="82"/>
    </location>
</feature>
<dbReference type="RefSeq" id="WP_107216983.1">
    <property type="nucleotide sequence ID" value="NZ_KZ686271.1"/>
</dbReference>
<comment type="caution">
    <text evidence="7">The sequence shown here is derived from an EMBL/GenBank/DDBJ whole genome shotgun (WGS) entry which is preliminary data.</text>
</comment>
<evidence type="ECO:0000256" key="5">
    <source>
        <dbReference type="ARBA" id="ARBA00023136"/>
    </source>
</evidence>
<comment type="subcellular location">
    <subcellularLocation>
        <location evidence="1">Membrane</location>
        <topology evidence="1">Multi-pass membrane protein</topology>
    </subcellularLocation>
</comment>
<keyword evidence="8" id="KW-1185">Reference proteome</keyword>
<dbReference type="InterPro" id="IPR004307">
    <property type="entry name" value="TspO_MBR"/>
</dbReference>
<dbReference type="AlphaFoldDB" id="A0A2T3HHK5"/>
<evidence type="ECO:0000256" key="1">
    <source>
        <dbReference type="ARBA" id="ARBA00004141"/>
    </source>
</evidence>
<evidence type="ECO:0000256" key="6">
    <source>
        <dbReference type="SAM" id="Phobius"/>
    </source>
</evidence>
<evidence type="ECO:0000256" key="2">
    <source>
        <dbReference type="ARBA" id="ARBA00007524"/>
    </source>
</evidence>
<feature type="transmembrane region" description="Helical" evidence="6">
    <location>
        <begin position="121"/>
        <end position="140"/>
    </location>
</feature>
<keyword evidence="5 6" id="KW-0472">Membrane</keyword>
<feature type="transmembrane region" description="Helical" evidence="6">
    <location>
        <begin position="147"/>
        <end position="168"/>
    </location>
</feature>
<feature type="transmembrane region" description="Helical" evidence="6">
    <location>
        <begin position="94"/>
        <end position="115"/>
    </location>
</feature>
<evidence type="ECO:0000256" key="3">
    <source>
        <dbReference type="ARBA" id="ARBA00022692"/>
    </source>
</evidence>
<accession>A0A2T3HHK5</accession>
<evidence type="ECO:0000313" key="8">
    <source>
        <dbReference type="Proteomes" id="UP000240912"/>
    </source>
</evidence>
<dbReference type="PANTHER" id="PTHR10057">
    <property type="entry name" value="PERIPHERAL-TYPE BENZODIAZEPINE RECEPTOR"/>
    <property type="match status" value="1"/>
</dbReference>
<keyword evidence="4 6" id="KW-1133">Transmembrane helix</keyword>
<organism evidence="7 8">
    <name type="scientific">Pedobacter yulinensis</name>
    <dbReference type="NCBI Taxonomy" id="2126353"/>
    <lineage>
        <taxon>Bacteria</taxon>
        <taxon>Pseudomonadati</taxon>
        <taxon>Bacteroidota</taxon>
        <taxon>Sphingobacteriia</taxon>
        <taxon>Sphingobacteriales</taxon>
        <taxon>Sphingobacteriaceae</taxon>
        <taxon>Pedobacter</taxon>
    </lineage>
</organism>
<name>A0A2T3HHK5_9SPHI</name>
<keyword evidence="3 6" id="KW-0812">Transmembrane</keyword>
<dbReference type="Proteomes" id="UP000240912">
    <property type="component" value="Unassembled WGS sequence"/>
</dbReference>
<dbReference type="Gene3D" id="1.20.1260.100">
    <property type="entry name" value="TspO/MBR protein"/>
    <property type="match status" value="1"/>
</dbReference>
<reference evidence="7 8" key="1">
    <citation type="submission" date="2018-03" db="EMBL/GenBank/DDBJ databases">
        <authorList>
            <person name="Keele B.F."/>
        </authorList>
    </citation>
    <scope>NUCLEOTIDE SEQUENCE [LARGE SCALE GENOMIC DNA]</scope>
    <source>
        <strain evidence="7 8">YL28-9</strain>
    </source>
</reference>
<protein>
    <submittedName>
        <fullName evidence="7">TspO protein</fullName>
    </submittedName>
</protein>
<dbReference type="Pfam" id="PF03073">
    <property type="entry name" value="TspO_MBR"/>
    <property type="match status" value="1"/>
</dbReference>
<proteinExistence type="inferred from homology"/>
<feature type="transmembrane region" description="Helical" evidence="6">
    <location>
        <begin position="21"/>
        <end position="42"/>
    </location>
</feature>
<dbReference type="EMBL" id="PYLS01000007">
    <property type="protein sequence ID" value="PST81936.1"/>
    <property type="molecule type" value="Genomic_DNA"/>
</dbReference>
<dbReference type="FunFam" id="1.20.1260.100:FF:000001">
    <property type="entry name" value="translocator protein 2"/>
    <property type="match status" value="1"/>
</dbReference>
<dbReference type="InterPro" id="IPR038330">
    <property type="entry name" value="TspO/MBR-related_sf"/>
</dbReference>